<keyword evidence="2" id="KW-1185">Reference proteome</keyword>
<evidence type="ECO:0000313" key="2">
    <source>
        <dbReference type="Proteomes" id="UP000762676"/>
    </source>
</evidence>
<gene>
    <name evidence="1" type="ORF">ElyMa_000718900</name>
</gene>
<protein>
    <submittedName>
        <fullName evidence="1">Uncharacterized protein</fullName>
    </submittedName>
</protein>
<dbReference type="AlphaFoldDB" id="A0AAV4GMR7"/>
<reference evidence="1 2" key="1">
    <citation type="journal article" date="2021" name="Elife">
        <title>Chloroplast acquisition without the gene transfer in kleptoplastic sea slugs, Plakobranchus ocellatus.</title>
        <authorList>
            <person name="Maeda T."/>
            <person name="Takahashi S."/>
            <person name="Yoshida T."/>
            <person name="Shimamura S."/>
            <person name="Takaki Y."/>
            <person name="Nagai Y."/>
            <person name="Toyoda A."/>
            <person name="Suzuki Y."/>
            <person name="Arimoto A."/>
            <person name="Ishii H."/>
            <person name="Satoh N."/>
            <person name="Nishiyama T."/>
            <person name="Hasebe M."/>
            <person name="Maruyama T."/>
            <person name="Minagawa J."/>
            <person name="Obokata J."/>
            <person name="Shigenobu S."/>
        </authorList>
    </citation>
    <scope>NUCLEOTIDE SEQUENCE [LARGE SCALE GENOMIC DNA]</scope>
</reference>
<comment type="caution">
    <text evidence="1">The sequence shown here is derived from an EMBL/GenBank/DDBJ whole genome shotgun (WGS) entry which is preliminary data.</text>
</comment>
<proteinExistence type="predicted"/>
<dbReference type="EMBL" id="BMAT01001476">
    <property type="protein sequence ID" value="GFR86380.1"/>
    <property type="molecule type" value="Genomic_DNA"/>
</dbReference>
<sequence length="96" mass="11607">MGERERRWIGQHTLRKPGHWITKNSLVWNPQGRRARGRSRMTWERETEAEVATAEETWKELEEKNRMVWRIFVGGLCFRRLIEGYFYKPNSTSKVL</sequence>
<dbReference type="Proteomes" id="UP000762676">
    <property type="component" value="Unassembled WGS sequence"/>
</dbReference>
<accession>A0AAV4GMR7</accession>
<name>A0AAV4GMR7_9GAST</name>
<evidence type="ECO:0000313" key="1">
    <source>
        <dbReference type="EMBL" id="GFR86380.1"/>
    </source>
</evidence>
<organism evidence="1 2">
    <name type="scientific">Elysia marginata</name>
    <dbReference type="NCBI Taxonomy" id="1093978"/>
    <lineage>
        <taxon>Eukaryota</taxon>
        <taxon>Metazoa</taxon>
        <taxon>Spiralia</taxon>
        <taxon>Lophotrochozoa</taxon>
        <taxon>Mollusca</taxon>
        <taxon>Gastropoda</taxon>
        <taxon>Heterobranchia</taxon>
        <taxon>Euthyneura</taxon>
        <taxon>Panpulmonata</taxon>
        <taxon>Sacoglossa</taxon>
        <taxon>Placobranchoidea</taxon>
        <taxon>Plakobranchidae</taxon>
        <taxon>Elysia</taxon>
    </lineage>
</organism>